<dbReference type="PANTHER" id="PTHR31669">
    <property type="entry name" value="PROTEIN FAR1-RELATED SEQUENCE 10-RELATED"/>
    <property type="match status" value="1"/>
</dbReference>
<proteinExistence type="inferred from homology"/>
<dbReference type="GO" id="GO:0008270">
    <property type="term" value="F:zinc ion binding"/>
    <property type="evidence" value="ECO:0007669"/>
    <property type="project" value="UniProtKB-UniRule"/>
</dbReference>
<name>A0A8T0TEJ8_PANVG</name>
<evidence type="ECO:0000313" key="8">
    <source>
        <dbReference type="EMBL" id="KAG2608667.1"/>
    </source>
</evidence>
<evidence type="ECO:0000256" key="6">
    <source>
        <dbReference type="RuleBase" id="RU367018"/>
    </source>
</evidence>
<dbReference type="InterPro" id="IPR006564">
    <property type="entry name" value="Znf_PMZ"/>
</dbReference>
<dbReference type="InterPro" id="IPR031052">
    <property type="entry name" value="FHY3/FAR1"/>
</dbReference>
<dbReference type="GO" id="GO:0006355">
    <property type="term" value="P:regulation of DNA-templated transcription"/>
    <property type="evidence" value="ECO:0007669"/>
    <property type="project" value="UniProtKB-UniRule"/>
</dbReference>
<keyword evidence="2 6" id="KW-0479">Metal-binding</keyword>
<dbReference type="Proteomes" id="UP000823388">
    <property type="component" value="Chromosome 4N"/>
</dbReference>
<evidence type="ECO:0000256" key="2">
    <source>
        <dbReference type="ARBA" id="ARBA00022723"/>
    </source>
</evidence>
<gene>
    <name evidence="8" type="ORF">PVAP13_4NG339400</name>
</gene>
<evidence type="ECO:0000259" key="7">
    <source>
        <dbReference type="PROSITE" id="PS50966"/>
    </source>
</evidence>
<comment type="caution">
    <text evidence="8">The sequence shown here is derived from an EMBL/GenBank/DDBJ whole genome shotgun (WGS) entry which is preliminary data.</text>
</comment>
<comment type="subcellular location">
    <subcellularLocation>
        <location evidence="6">Nucleus</location>
    </subcellularLocation>
</comment>
<sequence>MRTPTLIQASKLYTTIIFEAFQGEYERSMVACTTALDGNNCYLVAIGSLEENFTFEKEYKIFGDPLEQTSTCSCGLFSRTGILCGHALKVLDMVNIKSLSSQYILKRWTRGARSETVQDNHGRNIIENPRINEMLRYKDMTRKFLNLALRAASRPEFTLLVNNTLDSLSKQVEEEINACTTRTVPVTTPINVTPPNDLVSTACLKKKDVQTKSSKRMLMVVFFGRFMFSGAQVQNEKKTRIMHR</sequence>
<feature type="domain" description="SWIM-type" evidence="7">
    <location>
        <begin position="59"/>
        <end position="95"/>
    </location>
</feature>
<protein>
    <recommendedName>
        <fullName evidence="6">Protein FAR1-RELATED SEQUENCE</fullName>
    </recommendedName>
</protein>
<dbReference type="SMART" id="SM00575">
    <property type="entry name" value="ZnF_PMZ"/>
    <property type="match status" value="1"/>
</dbReference>
<evidence type="ECO:0000256" key="1">
    <source>
        <dbReference type="ARBA" id="ARBA00005889"/>
    </source>
</evidence>
<dbReference type="PROSITE" id="PS50966">
    <property type="entry name" value="ZF_SWIM"/>
    <property type="match status" value="1"/>
</dbReference>
<keyword evidence="9" id="KW-1185">Reference proteome</keyword>
<keyword evidence="3 5" id="KW-0863">Zinc-finger</keyword>
<comment type="function">
    <text evidence="6">Putative transcription activator involved in regulating light control of development.</text>
</comment>
<evidence type="ECO:0000256" key="4">
    <source>
        <dbReference type="ARBA" id="ARBA00022833"/>
    </source>
</evidence>
<dbReference type="AlphaFoldDB" id="A0A8T0TEJ8"/>
<evidence type="ECO:0000256" key="3">
    <source>
        <dbReference type="ARBA" id="ARBA00022771"/>
    </source>
</evidence>
<reference evidence="8" key="1">
    <citation type="submission" date="2020-05" db="EMBL/GenBank/DDBJ databases">
        <title>WGS assembly of Panicum virgatum.</title>
        <authorList>
            <person name="Lovell J.T."/>
            <person name="Jenkins J."/>
            <person name="Shu S."/>
            <person name="Juenger T.E."/>
            <person name="Schmutz J."/>
        </authorList>
    </citation>
    <scope>NUCLEOTIDE SEQUENCE</scope>
    <source>
        <strain evidence="8">AP13</strain>
    </source>
</reference>
<accession>A0A8T0TEJ8</accession>
<dbReference type="InterPro" id="IPR007527">
    <property type="entry name" value="Znf_SWIM"/>
</dbReference>
<organism evidence="8 9">
    <name type="scientific">Panicum virgatum</name>
    <name type="common">Blackwell switchgrass</name>
    <dbReference type="NCBI Taxonomy" id="38727"/>
    <lineage>
        <taxon>Eukaryota</taxon>
        <taxon>Viridiplantae</taxon>
        <taxon>Streptophyta</taxon>
        <taxon>Embryophyta</taxon>
        <taxon>Tracheophyta</taxon>
        <taxon>Spermatophyta</taxon>
        <taxon>Magnoliopsida</taxon>
        <taxon>Liliopsida</taxon>
        <taxon>Poales</taxon>
        <taxon>Poaceae</taxon>
        <taxon>PACMAD clade</taxon>
        <taxon>Panicoideae</taxon>
        <taxon>Panicodae</taxon>
        <taxon>Paniceae</taxon>
        <taxon>Panicinae</taxon>
        <taxon>Panicum</taxon>
        <taxon>Panicum sect. Hiantes</taxon>
    </lineage>
</organism>
<comment type="similarity">
    <text evidence="1 6">Belongs to the FHY3/FAR1 family.</text>
</comment>
<dbReference type="PANTHER" id="PTHR31669:SF281">
    <property type="entry name" value="PROTEIN FAR1-RELATED SEQUENCE"/>
    <property type="match status" value="1"/>
</dbReference>
<evidence type="ECO:0000313" key="9">
    <source>
        <dbReference type="Proteomes" id="UP000823388"/>
    </source>
</evidence>
<evidence type="ECO:0000256" key="5">
    <source>
        <dbReference type="PROSITE-ProRule" id="PRU00325"/>
    </source>
</evidence>
<dbReference type="EMBL" id="CM029044">
    <property type="protein sequence ID" value="KAG2608667.1"/>
    <property type="molecule type" value="Genomic_DNA"/>
</dbReference>
<dbReference type="GO" id="GO:0005634">
    <property type="term" value="C:nucleus"/>
    <property type="evidence" value="ECO:0007669"/>
    <property type="project" value="UniProtKB-SubCell"/>
</dbReference>
<keyword evidence="4 6" id="KW-0862">Zinc</keyword>
<keyword evidence="6" id="KW-0539">Nucleus</keyword>
<dbReference type="Pfam" id="PF04434">
    <property type="entry name" value="SWIM"/>
    <property type="match status" value="1"/>
</dbReference>